<protein>
    <submittedName>
        <fullName evidence="1">Uncharacterized protein</fullName>
    </submittedName>
</protein>
<gene>
    <name evidence="1" type="ORF">CYMTET_48914</name>
</gene>
<keyword evidence="2" id="KW-1185">Reference proteome</keyword>
<accession>A0AAE0BSX0</accession>
<reference evidence="1 2" key="1">
    <citation type="journal article" date="2015" name="Genome Biol. Evol.">
        <title>Comparative Genomics of a Bacterivorous Green Alga Reveals Evolutionary Causalities and Consequences of Phago-Mixotrophic Mode of Nutrition.</title>
        <authorList>
            <person name="Burns J.A."/>
            <person name="Paasch A."/>
            <person name="Narechania A."/>
            <person name="Kim E."/>
        </authorList>
    </citation>
    <scope>NUCLEOTIDE SEQUENCE [LARGE SCALE GENOMIC DNA]</scope>
    <source>
        <strain evidence="1 2">PLY_AMNH</strain>
    </source>
</reference>
<sequence length="88" mass="9942">MEFEDPQKVLGARLRLWSDMATRGVEEVAAARDFHMHEWGAEAATLDQYQVYLKVKGLFSDCLGTGIYAVVDEDWTGADFGEAWAERI</sequence>
<name>A0AAE0BSX0_9CHLO</name>
<dbReference type="Proteomes" id="UP001190700">
    <property type="component" value="Unassembled WGS sequence"/>
</dbReference>
<dbReference type="AlphaFoldDB" id="A0AAE0BSX0"/>
<dbReference type="EMBL" id="LGRX02033420">
    <property type="protein sequence ID" value="KAK3241309.1"/>
    <property type="molecule type" value="Genomic_DNA"/>
</dbReference>
<evidence type="ECO:0000313" key="2">
    <source>
        <dbReference type="Proteomes" id="UP001190700"/>
    </source>
</evidence>
<proteinExistence type="predicted"/>
<comment type="caution">
    <text evidence="1">The sequence shown here is derived from an EMBL/GenBank/DDBJ whole genome shotgun (WGS) entry which is preliminary data.</text>
</comment>
<organism evidence="1 2">
    <name type="scientific">Cymbomonas tetramitiformis</name>
    <dbReference type="NCBI Taxonomy" id="36881"/>
    <lineage>
        <taxon>Eukaryota</taxon>
        <taxon>Viridiplantae</taxon>
        <taxon>Chlorophyta</taxon>
        <taxon>Pyramimonadophyceae</taxon>
        <taxon>Pyramimonadales</taxon>
        <taxon>Pyramimonadaceae</taxon>
        <taxon>Cymbomonas</taxon>
    </lineage>
</organism>
<evidence type="ECO:0000313" key="1">
    <source>
        <dbReference type="EMBL" id="KAK3241309.1"/>
    </source>
</evidence>